<proteinExistence type="predicted"/>
<feature type="transmembrane region" description="Helical" evidence="1">
    <location>
        <begin position="35"/>
        <end position="56"/>
    </location>
</feature>
<feature type="transmembrane region" description="Helical" evidence="1">
    <location>
        <begin position="103"/>
        <end position="123"/>
    </location>
</feature>
<feature type="transmembrane region" description="Helical" evidence="1">
    <location>
        <begin position="311"/>
        <end position="329"/>
    </location>
</feature>
<comment type="caution">
    <text evidence="2">The sequence shown here is derived from an EMBL/GenBank/DDBJ whole genome shotgun (WGS) entry which is preliminary data.</text>
</comment>
<keyword evidence="1" id="KW-1133">Transmembrane helix</keyword>
<feature type="transmembrane region" description="Helical" evidence="1">
    <location>
        <begin position="62"/>
        <end position="82"/>
    </location>
</feature>
<dbReference type="Proteomes" id="UP000627292">
    <property type="component" value="Unassembled WGS sequence"/>
</dbReference>
<sequence>MRKLKRIYLTLAGEDNQLIQRCNGNAKRTFAAIRILVLTIFLGCCISAGSFMFYLFQGNKWMVVPVGVVWALLVTNMYLLLLHTVTPTLLPVKNKLLARARSFFSAAMLFRLLFMSLLAIIIAQPINVLCLSPFVQKSLNKYKTEYKGEMTIAADSALVAGECRCGRDLHRADAATITMETRGLIEAKHAWLYRKIAEDSARLFAMQRMLDSLKHWHGRFSDHWKHISDSVRLQLEVALIKEQQSHAAFLLQLQGIDLVDGGEQADMSYTRSALQNLIVARMNNDKRLRVLMEHSNFYIKRNQIILNENPVSWIITLVVIGVFLLPIYLKYSIRNKGIFYDEKERLERDMVLEYYRDFKSDYLLAFRHCIMQYNTRSREKMLPWLEKVRDIRPDVYSKLLQQLEETLKDDVEKYEYWADHPFRTVRKYDAFPLSEQSDLLTLIYPAAL</sequence>
<gene>
    <name evidence="2" type="ORF">GCM10011379_18020</name>
</gene>
<reference evidence="2" key="1">
    <citation type="journal article" date="2014" name="Int. J. Syst. Evol. Microbiol.">
        <title>Complete genome sequence of Corynebacterium casei LMG S-19264T (=DSM 44701T), isolated from a smear-ripened cheese.</title>
        <authorList>
            <consortium name="US DOE Joint Genome Institute (JGI-PGF)"/>
            <person name="Walter F."/>
            <person name="Albersmeier A."/>
            <person name="Kalinowski J."/>
            <person name="Ruckert C."/>
        </authorList>
    </citation>
    <scope>NUCLEOTIDE SEQUENCE</scope>
    <source>
        <strain evidence="2">CGMCC 1.15290</strain>
    </source>
</reference>
<evidence type="ECO:0000313" key="3">
    <source>
        <dbReference type="Proteomes" id="UP000627292"/>
    </source>
</evidence>
<keyword evidence="3" id="KW-1185">Reference proteome</keyword>
<organism evidence="2 3">
    <name type="scientific">Filimonas zeae</name>
    <dbReference type="NCBI Taxonomy" id="1737353"/>
    <lineage>
        <taxon>Bacteria</taxon>
        <taxon>Pseudomonadati</taxon>
        <taxon>Bacteroidota</taxon>
        <taxon>Chitinophagia</taxon>
        <taxon>Chitinophagales</taxon>
        <taxon>Chitinophagaceae</taxon>
        <taxon>Filimonas</taxon>
    </lineage>
</organism>
<evidence type="ECO:0000256" key="1">
    <source>
        <dbReference type="SAM" id="Phobius"/>
    </source>
</evidence>
<dbReference type="EMBL" id="BMIB01000002">
    <property type="protein sequence ID" value="GGH65165.1"/>
    <property type="molecule type" value="Genomic_DNA"/>
</dbReference>
<dbReference type="AlphaFoldDB" id="A0A917MUN6"/>
<evidence type="ECO:0000313" key="2">
    <source>
        <dbReference type="EMBL" id="GGH65165.1"/>
    </source>
</evidence>
<protein>
    <recommendedName>
        <fullName evidence="4">DUF4407 domain-containing protein</fullName>
    </recommendedName>
</protein>
<evidence type="ECO:0008006" key="4">
    <source>
        <dbReference type="Google" id="ProtNLM"/>
    </source>
</evidence>
<dbReference type="RefSeq" id="WP_188951699.1">
    <property type="nucleotide sequence ID" value="NZ_BMIB01000002.1"/>
</dbReference>
<dbReference type="Pfam" id="PF14362">
    <property type="entry name" value="DUF4407"/>
    <property type="match status" value="1"/>
</dbReference>
<keyword evidence="1" id="KW-0472">Membrane</keyword>
<keyword evidence="1" id="KW-0812">Transmembrane</keyword>
<name>A0A917MUN6_9BACT</name>
<dbReference type="InterPro" id="IPR025519">
    <property type="entry name" value="DUF4407"/>
</dbReference>
<reference evidence="2" key="2">
    <citation type="submission" date="2020-09" db="EMBL/GenBank/DDBJ databases">
        <authorList>
            <person name="Sun Q."/>
            <person name="Zhou Y."/>
        </authorList>
    </citation>
    <scope>NUCLEOTIDE SEQUENCE</scope>
    <source>
        <strain evidence="2">CGMCC 1.15290</strain>
    </source>
</reference>
<accession>A0A917MUN6</accession>